<dbReference type="InterPro" id="IPR058390">
    <property type="entry name" value="DUF8077"/>
</dbReference>
<evidence type="ECO:0000259" key="3">
    <source>
        <dbReference type="Pfam" id="PF26284"/>
    </source>
</evidence>
<evidence type="ECO:0000313" key="4">
    <source>
        <dbReference type="EMBL" id="CAH3183376.1"/>
    </source>
</evidence>
<sequence>MRESVMLKVKNMDLKKWGQNMEYSFKKKVAAAATEYCARAQVQCYPNQSRQKRSAKNVTFTADMVHILPGYPKQSHDSPGVVLLAFYLSLPQGTSESSVVSGSILHDIVMDHKENIQTSFGGEISSVDPFPSATEVLKNEESDEGNGGKSKPTNVIIGASVGGGLLLIIIAAVLIGCKKSDRFSKCVANQEDLEETPLTLMLEMEDIGEDVSSSPAKIQHETNRAVNPIHDKPASRLYHSLPGEPSGVALAKKTGSEMNPSKSGLI</sequence>
<keyword evidence="2" id="KW-0472">Membrane</keyword>
<accession>A0ABN8RV66</accession>
<keyword evidence="2" id="KW-1133">Transmembrane helix</keyword>
<dbReference type="EMBL" id="CALNXK010000351">
    <property type="protein sequence ID" value="CAH3183376.1"/>
    <property type="molecule type" value="Genomic_DNA"/>
</dbReference>
<feature type="region of interest" description="Disordered" evidence="1">
    <location>
        <begin position="246"/>
        <end position="266"/>
    </location>
</feature>
<reference evidence="4 5" key="1">
    <citation type="submission" date="2022-05" db="EMBL/GenBank/DDBJ databases">
        <authorList>
            <consortium name="Genoscope - CEA"/>
            <person name="William W."/>
        </authorList>
    </citation>
    <scope>NUCLEOTIDE SEQUENCE [LARGE SCALE GENOMIC DNA]</scope>
</reference>
<organism evidence="4 5">
    <name type="scientific">Porites lobata</name>
    <dbReference type="NCBI Taxonomy" id="104759"/>
    <lineage>
        <taxon>Eukaryota</taxon>
        <taxon>Metazoa</taxon>
        <taxon>Cnidaria</taxon>
        <taxon>Anthozoa</taxon>
        <taxon>Hexacorallia</taxon>
        <taxon>Scleractinia</taxon>
        <taxon>Fungiina</taxon>
        <taxon>Poritidae</taxon>
        <taxon>Porites</taxon>
    </lineage>
</organism>
<protein>
    <recommendedName>
        <fullName evidence="3">DUF8077 domain-containing protein</fullName>
    </recommendedName>
</protein>
<evidence type="ECO:0000256" key="1">
    <source>
        <dbReference type="SAM" id="MobiDB-lite"/>
    </source>
</evidence>
<proteinExistence type="predicted"/>
<evidence type="ECO:0000313" key="5">
    <source>
        <dbReference type="Proteomes" id="UP001159405"/>
    </source>
</evidence>
<dbReference type="Proteomes" id="UP001159405">
    <property type="component" value="Unassembled WGS sequence"/>
</dbReference>
<feature type="transmembrane region" description="Helical" evidence="2">
    <location>
        <begin position="155"/>
        <end position="175"/>
    </location>
</feature>
<feature type="compositionally biased region" description="Polar residues" evidence="1">
    <location>
        <begin position="256"/>
        <end position="266"/>
    </location>
</feature>
<evidence type="ECO:0000256" key="2">
    <source>
        <dbReference type="SAM" id="Phobius"/>
    </source>
</evidence>
<keyword evidence="2" id="KW-0812">Transmembrane</keyword>
<gene>
    <name evidence="4" type="ORF">PLOB_00028522</name>
</gene>
<feature type="domain" description="DUF8077" evidence="3">
    <location>
        <begin position="20"/>
        <end position="131"/>
    </location>
</feature>
<dbReference type="Pfam" id="PF26284">
    <property type="entry name" value="DUF8077"/>
    <property type="match status" value="1"/>
</dbReference>
<keyword evidence="5" id="KW-1185">Reference proteome</keyword>
<comment type="caution">
    <text evidence="4">The sequence shown here is derived from an EMBL/GenBank/DDBJ whole genome shotgun (WGS) entry which is preliminary data.</text>
</comment>
<name>A0ABN8RV66_9CNID</name>